<reference evidence="12" key="5">
    <citation type="submission" date="2015-06" db="UniProtKB">
        <authorList>
            <consortium name="EnsemblFungi"/>
        </authorList>
    </citation>
    <scope>IDENTIFICATION</scope>
    <source>
        <strain evidence="12">ATCC 64411</strain>
    </source>
</reference>
<reference evidence="11" key="1">
    <citation type="submission" date="2010-05" db="EMBL/GenBank/DDBJ databases">
        <title>The Genome Sequence of Magnaporthe poae strain ATCC 64411.</title>
        <authorList>
            <consortium name="The Broad Institute Genome Sequencing Platform"/>
            <consortium name="Broad Institute Genome Sequencing Center for Infectious Disease"/>
            <person name="Ma L.-J."/>
            <person name="Dead R."/>
            <person name="Young S."/>
            <person name="Zeng Q."/>
            <person name="Koehrsen M."/>
            <person name="Alvarado L."/>
            <person name="Berlin A."/>
            <person name="Chapman S.B."/>
            <person name="Chen Z."/>
            <person name="Freedman E."/>
            <person name="Gellesch M."/>
            <person name="Goldberg J."/>
            <person name="Griggs A."/>
            <person name="Gujja S."/>
            <person name="Heilman E.R."/>
            <person name="Heiman D."/>
            <person name="Hepburn T."/>
            <person name="Howarth C."/>
            <person name="Jen D."/>
            <person name="Larson L."/>
            <person name="Mehta T."/>
            <person name="Neiman D."/>
            <person name="Pearson M."/>
            <person name="Roberts A."/>
            <person name="Saif S."/>
            <person name="Shea T."/>
            <person name="Shenoy N."/>
            <person name="Sisk P."/>
            <person name="Stolte C."/>
            <person name="Sykes S."/>
            <person name="Walk T."/>
            <person name="White J."/>
            <person name="Yandava C."/>
            <person name="Haas B."/>
            <person name="Nusbaum C."/>
            <person name="Birren B."/>
        </authorList>
    </citation>
    <scope>NUCLEOTIDE SEQUENCE</scope>
    <source>
        <strain evidence="11">ATCC 64411</strain>
    </source>
</reference>
<dbReference type="VEuPathDB" id="FungiDB:MAPG_09302"/>
<feature type="region of interest" description="Disordered" evidence="8">
    <location>
        <begin position="1"/>
        <end position="37"/>
    </location>
</feature>
<feature type="transmembrane region" description="Helical" evidence="9">
    <location>
        <begin position="464"/>
        <end position="484"/>
    </location>
</feature>
<evidence type="ECO:0000256" key="1">
    <source>
        <dbReference type="ARBA" id="ARBA00004141"/>
    </source>
</evidence>
<evidence type="ECO:0000256" key="3">
    <source>
        <dbReference type="ARBA" id="ARBA00022448"/>
    </source>
</evidence>
<reference evidence="12" key="4">
    <citation type="journal article" date="2015" name="G3 (Bethesda)">
        <title>Genome sequences of three phytopathogenic species of the Magnaporthaceae family of fungi.</title>
        <authorList>
            <person name="Okagaki L.H."/>
            <person name="Nunes C.C."/>
            <person name="Sailsbery J."/>
            <person name="Clay B."/>
            <person name="Brown D."/>
            <person name="John T."/>
            <person name="Oh Y."/>
            <person name="Young N."/>
            <person name="Fitzgerald M."/>
            <person name="Haas B.J."/>
            <person name="Zeng Q."/>
            <person name="Young S."/>
            <person name="Adiconis X."/>
            <person name="Fan L."/>
            <person name="Levin J.Z."/>
            <person name="Mitchell T.K."/>
            <person name="Okubara P.A."/>
            <person name="Farman M.L."/>
            <person name="Kohn L.M."/>
            <person name="Birren B."/>
            <person name="Ma L.-J."/>
            <person name="Dean R.A."/>
        </authorList>
    </citation>
    <scope>NUCLEOTIDE SEQUENCE</scope>
    <source>
        <strain evidence="12">ATCC 64411 / 73-15</strain>
    </source>
</reference>
<reference evidence="13" key="2">
    <citation type="submission" date="2010-05" db="EMBL/GenBank/DDBJ databases">
        <title>The genome sequence of Magnaporthe poae strain ATCC 64411.</title>
        <authorList>
            <person name="Ma L.-J."/>
            <person name="Dead R."/>
            <person name="Young S."/>
            <person name="Zeng Q."/>
            <person name="Koehrsen M."/>
            <person name="Alvarado L."/>
            <person name="Berlin A."/>
            <person name="Chapman S.B."/>
            <person name="Chen Z."/>
            <person name="Freedman E."/>
            <person name="Gellesch M."/>
            <person name="Goldberg J."/>
            <person name="Griggs A."/>
            <person name="Gujja S."/>
            <person name="Heilman E.R."/>
            <person name="Heiman D."/>
            <person name="Hepburn T."/>
            <person name="Howarth C."/>
            <person name="Jen D."/>
            <person name="Larson L."/>
            <person name="Mehta T."/>
            <person name="Neiman D."/>
            <person name="Pearson M."/>
            <person name="Roberts A."/>
            <person name="Saif S."/>
            <person name="Shea T."/>
            <person name="Shenoy N."/>
            <person name="Sisk P."/>
            <person name="Stolte C."/>
            <person name="Sykes S."/>
            <person name="Walk T."/>
            <person name="White J."/>
            <person name="Yandava C."/>
            <person name="Haas B."/>
            <person name="Nusbaum C."/>
            <person name="Birren B."/>
        </authorList>
    </citation>
    <scope>NUCLEOTIDE SEQUENCE [LARGE SCALE GENOMIC DNA]</scope>
    <source>
        <strain evidence="13">ATCC 64411 / 73-15</strain>
    </source>
</reference>
<feature type="transmembrane region" description="Helical" evidence="9">
    <location>
        <begin position="384"/>
        <end position="405"/>
    </location>
</feature>
<evidence type="ECO:0000259" key="10">
    <source>
        <dbReference type="PROSITE" id="PS50850"/>
    </source>
</evidence>
<dbReference type="NCBIfam" id="TIGR00879">
    <property type="entry name" value="SP"/>
    <property type="match status" value="1"/>
</dbReference>
<keyword evidence="6 9" id="KW-0472">Membrane</keyword>
<feature type="transmembrane region" description="Helical" evidence="9">
    <location>
        <begin position="202"/>
        <end position="222"/>
    </location>
</feature>
<feature type="transmembrane region" description="Helical" evidence="9">
    <location>
        <begin position="144"/>
        <end position="167"/>
    </location>
</feature>
<evidence type="ECO:0000313" key="13">
    <source>
        <dbReference type="Proteomes" id="UP000011715"/>
    </source>
</evidence>
<keyword evidence="13" id="KW-1185">Reference proteome</keyword>
<dbReference type="AlphaFoldDB" id="A0A0C4E9K9"/>
<feature type="transmembrane region" description="Helical" evidence="9">
    <location>
        <begin position="417"/>
        <end position="444"/>
    </location>
</feature>
<feature type="transmembrane region" description="Helical" evidence="9">
    <location>
        <begin position="234"/>
        <end position="251"/>
    </location>
</feature>
<protein>
    <submittedName>
        <fullName evidence="11">General alpha-glucoside permease</fullName>
    </submittedName>
</protein>
<dbReference type="OrthoDB" id="6612291at2759"/>
<organism evidence="12 13">
    <name type="scientific">Magnaporthiopsis poae (strain ATCC 64411 / 73-15)</name>
    <name type="common">Kentucky bluegrass fungus</name>
    <name type="synonym">Magnaporthe poae</name>
    <dbReference type="NCBI Taxonomy" id="644358"/>
    <lineage>
        <taxon>Eukaryota</taxon>
        <taxon>Fungi</taxon>
        <taxon>Dikarya</taxon>
        <taxon>Ascomycota</taxon>
        <taxon>Pezizomycotina</taxon>
        <taxon>Sordariomycetes</taxon>
        <taxon>Sordariomycetidae</taxon>
        <taxon>Magnaporthales</taxon>
        <taxon>Magnaporthaceae</taxon>
        <taxon>Magnaporthiopsis</taxon>
    </lineage>
</organism>
<dbReference type="eggNOG" id="KOG0254">
    <property type="taxonomic scope" value="Eukaryota"/>
</dbReference>
<evidence type="ECO:0000256" key="9">
    <source>
        <dbReference type="SAM" id="Phobius"/>
    </source>
</evidence>
<evidence type="ECO:0000256" key="2">
    <source>
        <dbReference type="ARBA" id="ARBA00010992"/>
    </source>
</evidence>
<keyword evidence="5 9" id="KW-1133">Transmembrane helix</keyword>
<sequence>MPAAPEPSKTADDGAEPTAEKVASTATDGPGSHGADETNAALANERNMTIPQTLRFWRKAVLFSFFLSLCIIMESYDTSLMNNFFPFPAFQDRFGDETNPAGGKVVSARWQTIILNGTQVGCIVGLIINGYVTEWLGYKKTMLASMTAMIGAIFIPFFSTGLPMFLAGGLVQGIPWGIFQTLAVSYAADLCPTHIRAYMTSWINLCWVSGGLLSTGILRGLLSIPGELGYKIPFAVQWVWPVPIMVVTLLCPESPWWLVRHGRVDEARAAVRKLITPQDDVQFDLDAHVDMMVVTDKYEKQLNAGVNYHDLFKGADRRRTEIALMVFITQALCGVPFMGYAVQFMTNGGLPTEAAYNVNVVLSCAQWLACVAAWFIMTRLGRRFLYVWGLLVMVVILLIVGFVGLAPGAGTTENQEAARAVAALIVLMLVCFQLSLGPICYTIVAEIPSTRNRIKTVALARASYNAAVFINNALMPQMVGVNAWNWGPKAGFFWAGVAFAFFLWTYFRLPESKGLTYAELDLLFEHRVPTREFSQARADQLKPALTDPVAQSEKQ</sequence>
<dbReference type="InterPro" id="IPR005828">
    <property type="entry name" value="MFS_sugar_transport-like"/>
</dbReference>
<dbReference type="InterPro" id="IPR050360">
    <property type="entry name" value="MFS_Sugar_Transporters"/>
</dbReference>
<feature type="domain" description="Major facilitator superfamily (MFS) profile" evidence="10">
    <location>
        <begin position="63"/>
        <end position="513"/>
    </location>
</feature>
<proteinExistence type="inferred from homology"/>
<feature type="transmembrane region" description="Helical" evidence="9">
    <location>
        <begin position="354"/>
        <end position="377"/>
    </location>
</feature>
<evidence type="ECO:0000256" key="8">
    <source>
        <dbReference type="SAM" id="MobiDB-lite"/>
    </source>
</evidence>
<dbReference type="InterPro" id="IPR003663">
    <property type="entry name" value="Sugar/inositol_transpt"/>
</dbReference>
<evidence type="ECO:0000256" key="6">
    <source>
        <dbReference type="ARBA" id="ARBA00023136"/>
    </source>
</evidence>
<feature type="transmembrane region" description="Helical" evidence="9">
    <location>
        <begin position="56"/>
        <end position="76"/>
    </location>
</feature>
<feature type="transmembrane region" description="Helical" evidence="9">
    <location>
        <begin position="113"/>
        <end position="132"/>
    </location>
</feature>
<feature type="transmembrane region" description="Helical" evidence="9">
    <location>
        <begin position="490"/>
        <end position="507"/>
    </location>
</feature>
<evidence type="ECO:0000313" key="11">
    <source>
        <dbReference type="EMBL" id="KLU90339.1"/>
    </source>
</evidence>
<evidence type="ECO:0000256" key="5">
    <source>
        <dbReference type="ARBA" id="ARBA00022989"/>
    </source>
</evidence>
<keyword evidence="4 9" id="KW-0812">Transmembrane</keyword>
<dbReference type="PANTHER" id="PTHR48022">
    <property type="entry name" value="PLASTIDIC GLUCOSE TRANSPORTER 4"/>
    <property type="match status" value="1"/>
</dbReference>
<evidence type="ECO:0000256" key="4">
    <source>
        <dbReference type="ARBA" id="ARBA00022692"/>
    </source>
</evidence>
<evidence type="ECO:0000313" key="12">
    <source>
        <dbReference type="EnsemblFungi" id="MAPG_09302T0"/>
    </source>
</evidence>
<gene>
    <name evidence="11" type="ORF">MAPG_09302</name>
</gene>
<dbReference type="OMA" id="NDWNWGA"/>
<dbReference type="EMBL" id="ADBL01002276">
    <property type="status" value="NOT_ANNOTATED_CDS"/>
    <property type="molecule type" value="Genomic_DNA"/>
</dbReference>
<dbReference type="FunFam" id="1.20.1250.20:FF:000078">
    <property type="entry name" value="MFS maltose transporter, putative"/>
    <property type="match status" value="1"/>
</dbReference>
<dbReference type="PANTHER" id="PTHR48022:SF5">
    <property type="entry name" value="ALPHA-GLUCOSIDES PERMEASE MPH2-RELATED"/>
    <property type="match status" value="1"/>
</dbReference>
<feature type="transmembrane region" description="Helical" evidence="9">
    <location>
        <begin position="322"/>
        <end position="342"/>
    </location>
</feature>
<evidence type="ECO:0000256" key="7">
    <source>
        <dbReference type="RuleBase" id="RU003346"/>
    </source>
</evidence>
<dbReference type="Proteomes" id="UP000011715">
    <property type="component" value="Unassembled WGS sequence"/>
</dbReference>
<feature type="transmembrane region" description="Helical" evidence="9">
    <location>
        <begin position="173"/>
        <end position="190"/>
    </location>
</feature>
<name>A0A0C4E9K9_MAGP6</name>
<accession>A0A0C4E9K9</accession>
<comment type="similarity">
    <text evidence="2 7">Belongs to the major facilitator superfamily. Sugar transporter (TC 2.A.1.1) family.</text>
</comment>
<dbReference type="PROSITE" id="PS50850">
    <property type="entry name" value="MFS"/>
    <property type="match status" value="1"/>
</dbReference>
<dbReference type="InterPro" id="IPR020846">
    <property type="entry name" value="MFS_dom"/>
</dbReference>
<dbReference type="InterPro" id="IPR036259">
    <property type="entry name" value="MFS_trans_sf"/>
</dbReference>
<dbReference type="EnsemblFungi" id="MAPG_09302T0">
    <property type="protein sequence ID" value="MAPG_09302T0"/>
    <property type="gene ID" value="MAPG_09302"/>
</dbReference>
<dbReference type="EMBL" id="GL876974">
    <property type="protein sequence ID" value="KLU90339.1"/>
    <property type="molecule type" value="Genomic_DNA"/>
</dbReference>
<dbReference type="SUPFAM" id="SSF103473">
    <property type="entry name" value="MFS general substrate transporter"/>
    <property type="match status" value="1"/>
</dbReference>
<comment type="subcellular location">
    <subcellularLocation>
        <location evidence="1">Membrane</location>
        <topology evidence="1">Multi-pass membrane protein</topology>
    </subcellularLocation>
</comment>
<dbReference type="GO" id="GO:0005351">
    <property type="term" value="F:carbohydrate:proton symporter activity"/>
    <property type="evidence" value="ECO:0007669"/>
    <property type="project" value="TreeGrafter"/>
</dbReference>
<keyword evidence="3 7" id="KW-0813">Transport</keyword>
<dbReference type="Gene3D" id="1.20.1250.20">
    <property type="entry name" value="MFS general substrate transporter like domains"/>
    <property type="match status" value="1"/>
</dbReference>
<dbReference type="GO" id="GO:0016020">
    <property type="term" value="C:membrane"/>
    <property type="evidence" value="ECO:0007669"/>
    <property type="project" value="UniProtKB-SubCell"/>
</dbReference>
<dbReference type="Pfam" id="PF00083">
    <property type="entry name" value="Sugar_tr"/>
    <property type="match status" value="1"/>
</dbReference>
<reference evidence="11" key="3">
    <citation type="submission" date="2011-03" db="EMBL/GenBank/DDBJ databases">
        <title>Annotation of Magnaporthe poae ATCC 64411.</title>
        <authorList>
            <person name="Ma L.-J."/>
            <person name="Dead R."/>
            <person name="Young S.K."/>
            <person name="Zeng Q."/>
            <person name="Gargeya S."/>
            <person name="Fitzgerald M."/>
            <person name="Haas B."/>
            <person name="Abouelleil A."/>
            <person name="Alvarado L."/>
            <person name="Arachchi H.M."/>
            <person name="Berlin A."/>
            <person name="Brown A."/>
            <person name="Chapman S.B."/>
            <person name="Chen Z."/>
            <person name="Dunbar C."/>
            <person name="Freedman E."/>
            <person name="Gearin G."/>
            <person name="Gellesch M."/>
            <person name="Goldberg J."/>
            <person name="Griggs A."/>
            <person name="Gujja S."/>
            <person name="Heiman D."/>
            <person name="Howarth C."/>
            <person name="Larson L."/>
            <person name="Lui A."/>
            <person name="MacDonald P.J.P."/>
            <person name="Mehta T."/>
            <person name="Montmayeur A."/>
            <person name="Murphy C."/>
            <person name="Neiman D."/>
            <person name="Pearson M."/>
            <person name="Priest M."/>
            <person name="Roberts A."/>
            <person name="Saif S."/>
            <person name="Shea T."/>
            <person name="Shenoy N."/>
            <person name="Sisk P."/>
            <person name="Stolte C."/>
            <person name="Sykes S."/>
            <person name="Yandava C."/>
            <person name="Wortman J."/>
            <person name="Nusbaum C."/>
            <person name="Birren B."/>
        </authorList>
    </citation>
    <scope>NUCLEOTIDE SEQUENCE</scope>
    <source>
        <strain evidence="11">ATCC 64411</strain>
    </source>
</reference>